<dbReference type="AlphaFoldDB" id="A0A6M3KND7"/>
<protein>
    <submittedName>
        <fullName evidence="2">Uncharacterized protein</fullName>
    </submittedName>
</protein>
<gene>
    <name evidence="2" type="ORF">MM415A00310_0031</name>
    <name evidence="1" type="ORF">MM415B00528_0031</name>
</gene>
<name>A0A6M3KND7_9ZZZZ</name>
<evidence type="ECO:0000313" key="1">
    <source>
        <dbReference type="EMBL" id="QJA64224.1"/>
    </source>
</evidence>
<organism evidence="2">
    <name type="scientific">viral metagenome</name>
    <dbReference type="NCBI Taxonomy" id="1070528"/>
    <lineage>
        <taxon>unclassified sequences</taxon>
        <taxon>metagenomes</taxon>
        <taxon>organismal metagenomes</taxon>
    </lineage>
</organism>
<reference evidence="2" key="1">
    <citation type="submission" date="2020-03" db="EMBL/GenBank/DDBJ databases">
        <title>The deep terrestrial virosphere.</title>
        <authorList>
            <person name="Holmfeldt K."/>
            <person name="Nilsson E."/>
            <person name="Simone D."/>
            <person name="Lopez-Fernandez M."/>
            <person name="Wu X."/>
            <person name="de Brujin I."/>
            <person name="Lundin D."/>
            <person name="Andersson A."/>
            <person name="Bertilsson S."/>
            <person name="Dopson M."/>
        </authorList>
    </citation>
    <scope>NUCLEOTIDE SEQUENCE</scope>
    <source>
        <strain evidence="2">MM415A00310</strain>
        <strain evidence="1">MM415B00528</strain>
    </source>
</reference>
<dbReference type="EMBL" id="MT142504">
    <property type="protein sequence ID" value="QJA83151.1"/>
    <property type="molecule type" value="Genomic_DNA"/>
</dbReference>
<dbReference type="EMBL" id="MT141515">
    <property type="protein sequence ID" value="QJA64224.1"/>
    <property type="molecule type" value="Genomic_DNA"/>
</dbReference>
<accession>A0A6M3KND7</accession>
<proteinExistence type="predicted"/>
<evidence type="ECO:0000313" key="2">
    <source>
        <dbReference type="EMBL" id="QJA83151.1"/>
    </source>
</evidence>
<sequence>MSQQVKVSRSLEFLGDANQELNVKGYMNPEKINKEYNYTELALDDTNKYTPYLDTTSTVALGSGGLILTTAATDTKTCTQSQGGIWWYPAKKPVVEIKLQIDVITTVAINAGFTDAVSEGSATLPFLISGTTIADTCTNGVMFCFDTNQTTDRWYVVNTNAGTQAGTITANAPVAATDATLRIEIDALGNARYYYNGVQVGYKALATAVATPLVPYVGIRNNSAAAHVATVRYVRLWCDA</sequence>